<protein>
    <submittedName>
        <fullName evidence="1">Uncharacterized protein</fullName>
    </submittedName>
</protein>
<accession>A0A8H7RV13</accession>
<dbReference type="Proteomes" id="UP000646827">
    <property type="component" value="Unassembled WGS sequence"/>
</dbReference>
<name>A0A8H7RV13_9FUNG</name>
<evidence type="ECO:0000313" key="2">
    <source>
        <dbReference type="Proteomes" id="UP000646827"/>
    </source>
</evidence>
<sequence>MALYIEQRRRSYSVITQRHTSVSNSQPSIDDYMDTTEYDYGGPEQPYIGEEVRNNGNQSNEEAVIHKEIMDEDVDSATPTAVKQEDNDGTTFTLYTQV</sequence>
<proteinExistence type="predicted"/>
<evidence type="ECO:0000313" key="1">
    <source>
        <dbReference type="EMBL" id="KAG2217113.1"/>
    </source>
</evidence>
<comment type="caution">
    <text evidence="1">The sequence shown here is derived from an EMBL/GenBank/DDBJ whole genome shotgun (WGS) entry which is preliminary data.</text>
</comment>
<organism evidence="1 2">
    <name type="scientific">Circinella minor</name>
    <dbReference type="NCBI Taxonomy" id="1195481"/>
    <lineage>
        <taxon>Eukaryota</taxon>
        <taxon>Fungi</taxon>
        <taxon>Fungi incertae sedis</taxon>
        <taxon>Mucoromycota</taxon>
        <taxon>Mucoromycotina</taxon>
        <taxon>Mucoromycetes</taxon>
        <taxon>Mucorales</taxon>
        <taxon>Lichtheimiaceae</taxon>
        <taxon>Circinella</taxon>
    </lineage>
</organism>
<keyword evidence="2" id="KW-1185">Reference proteome</keyword>
<gene>
    <name evidence="1" type="ORF">INT45_006679</name>
</gene>
<dbReference type="EMBL" id="JAEPRB010000327">
    <property type="protein sequence ID" value="KAG2217113.1"/>
    <property type="molecule type" value="Genomic_DNA"/>
</dbReference>
<reference evidence="1 2" key="1">
    <citation type="submission" date="2020-12" db="EMBL/GenBank/DDBJ databases">
        <title>Metabolic potential, ecology and presence of endohyphal bacteria is reflected in genomic diversity of Mucoromycotina.</title>
        <authorList>
            <person name="Muszewska A."/>
            <person name="Okrasinska A."/>
            <person name="Steczkiewicz K."/>
            <person name="Drgas O."/>
            <person name="Orlowska M."/>
            <person name="Perlinska-Lenart U."/>
            <person name="Aleksandrzak-Piekarczyk T."/>
            <person name="Szatraj K."/>
            <person name="Zielenkiewicz U."/>
            <person name="Pilsyk S."/>
            <person name="Malc E."/>
            <person name="Mieczkowski P."/>
            <person name="Kruszewska J.S."/>
            <person name="Biernat P."/>
            <person name="Pawlowska J."/>
        </authorList>
    </citation>
    <scope>NUCLEOTIDE SEQUENCE [LARGE SCALE GENOMIC DNA]</scope>
    <source>
        <strain evidence="1 2">CBS 142.35</strain>
    </source>
</reference>
<dbReference type="AlphaFoldDB" id="A0A8H7RV13"/>